<evidence type="ECO:0000256" key="2">
    <source>
        <dbReference type="HAMAP-Rule" id="MF_01940"/>
    </source>
</evidence>
<comment type="catalytic activity">
    <reaction evidence="2">
        <text>a 3'-end 2',3'-cyclophospho-ribonucleotide-RNA + H2O = a 3'-end 2'-phospho-ribonucleotide-RNA + H(+)</text>
        <dbReference type="Rhea" id="RHEA:11828"/>
        <dbReference type="Rhea" id="RHEA-COMP:10464"/>
        <dbReference type="Rhea" id="RHEA-COMP:17353"/>
        <dbReference type="ChEBI" id="CHEBI:15377"/>
        <dbReference type="ChEBI" id="CHEBI:15378"/>
        <dbReference type="ChEBI" id="CHEBI:83064"/>
        <dbReference type="ChEBI" id="CHEBI:173113"/>
        <dbReference type="EC" id="3.1.4.58"/>
    </reaction>
</comment>
<protein>
    <recommendedName>
        <fullName evidence="2">RNA 2',3'-cyclic phosphodiesterase</fullName>
        <shortName evidence="2">RNA 2',3'-CPDase</shortName>
        <ecNumber evidence="2">3.1.4.58</ecNumber>
    </recommendedName>
</protein>
<dbReference type="HAMAP" id="MF_01940">
    <property type="entry name" value="RNA_CPDase"/>
    <property type="match status" value="1"/>
</dbReference>
<dbReference type="RefSeq" id="WP_093171611.1">
    <property type="nucleotide sequence ID" value="NZ_FNCN01000016.1"/>
</dbReference>
<dbReference type="Proteomes" id="UP000198923">
    <property type="component" value="Unassembled WGS sequence"/>
</dbReference>
<dbReference type="Gene3D" id="3.90.1140.10">
    <property type="entry name" value="Cyclic phosphodiesterase"/>
    <property type="match status" value="1"/>
</dbReference>
<evidence type="ECO:0000256" key="1">
    <source>
        <dbReference type="ARBA" id="ARBA00022801"/>
    </source>
</evidence>
<dbReference type="InterPro" id="IPR009097">
    <property type="entry name" value="Cyclic_Pdiesterase"/>
</dbReference>
<keyword evidence="4" id="KW-1185">Reference proteome</keyword>
<dbReference type="PANTHER" id="PTHR35561:SF1">
    <property type="entry name" value="RNA 2',3'-CYCLIC PHOSPHODIESTERASE"/>
    <property type="match status" value="1"/>
</dbReference>
<feature type="short sequence motif" description="HXTX 2" evidence="2">
    <location>
        <begin position="128"/>
        <end position="131"/>
    </location>
</feature>
<keyword evidence="3" id="KW-0436">Ligase</keyword>
<dbReference type="NCBIfam" id="TIGR02258">
    <property type="entry name" value="2_5_ligase"/>
    <property type="match status" value="1"/>
</dbReference>
<dbReference type="SUPFAM" id="SSF55144">
    <property type="entry name" value="LigT-like"/>
    <property type="match status" value="1"/>
</dbReference>
<dbReference type="GO" id="GO:0008664">
    <property type="term" value="F:RNA 2',3'-cyclic 3'-phosphodiesterase activity"/>
    <property type="evidence" value="ECO:0007669"/>
    <property type="project" value="UniProtKB-EC"/>
</dbReference>
<accession>A0A1G8CK40</accession>
<dbReference type="InterPro" id="IPR004175">
    <property type="entry name" value="RNA_CPDase"/>
</dbReference>
<gene>
    <name evidence="3" type="ORF">SAMN05421505_11642</name>
</gene>
<comment type="similarity">
    <text evidence="2">Belongs to the 2H phosphoesterase superfamily. ThpR family.</text>
</comment>
<organism evidence="3 4">
    <name type="scientific">Sinosporangium album</name>
    <dbReference type="NCBI Taxonomy" id="504805"/>
    <lineage>
        <taxon>Bacteria</taxon>
        <taxon>Bacillati</taxon>
        <taxon>Actinomycetota</taxon>
        <taxon>Actinomycetes</taxon>
        <taxon>Streptosporangiales</taxon>
        <taxon>Streptosporangiaceae</taxon>
        <taxon>Sinosporangium</taxon>
    </lineage>
</organism>
<feature type="active site" description="Proton donor" evidence="2">
    <location>
        <position position="40"/>
    </location>
</feature>
<sequence length="190" mass="20990">MRLFVALLPPRAALAEVERLVAPHRDDWPGLRWTDPGLWHLTLTFMGEVPDGLRPDLEVRLARAASRRPPMTLAFAGAGAFPSRGRARVFWAGVNGPRPALTRLAESVEAAARRAGASQGEARPYHPHLTLARTRARTGGEDVRPLVEALEAFEGTPWRAEEIHLMRSMLGRPVRYDSLASWPLRGPNTA</sequence>
<dbReference type="GO" id="GO:0004113">
    <property type="term" value="F:2',3'-cyclic-nucleotide 3'-phosphodiesterase activity"/>
    <property type="evidence" value="ECO:0007669"/>
    <property type="project" value="InterPro"/>
</dbReference>
<evidence type="ECO:0000313" key="4">
    <source>
        <dbReference type="Proteomes" id="UP000198923"/>
    </source>
</evidence>
<evidence type="ECO:0000313" key="3">
    <source>
        <dbReference type="EMBL" id="SDH45772.1"/>
    </source>
</evidence>
<dbReference type="GO" id="GO:0016874">
    <property type="term" value="F:ligase activity"/>
    <property type="evidence" value="ECO:0007669"/>
    <property type="project" value="UniProtKB-KW"/>
</dbReference>
<dbReference type="AlphaFoldDB" id="A0A1G8CK40"/>
<proteinExistence type="inferred from homology"/>
<keyword evidence="1 2" id="KW-0378">Hydrolase</keyword>
<reference evidence="3 4" key="1">
    <citation type="submission" date="2016-10" db="EMBL/GenBank/DDBJ databases">
        <authorList>
            <person name="de Groot N.N."/>
        </authorList>
    </citation>
    <scope>NUCLEOTIDE SEQUENCE [LARGE SCALE GENOMIC DNA]</scope>
    <source>
        <strain evidence="3 4">CPCC 201354</strain>
    </source>
</reference>
<dbReference type="PANTHER" id="PTHR35561">
    <property type="entry name" value="RNA 2',3'-CYCLIC PHOSPHODIESTERASE"/>
    <property type="match status" value="1"/>
</dbReference>
<feature type="short sequence motif" description="HXTX 1" evidence="2">
    <location>
        <begin position="40"/>
        <end position="43"/>
    </location>
</feature>
<dbReference type="Pfam" id="PF13563">
    <property type="entry name" value="2_5_RNA_ligase2"/>
    <property type="match status" value="1"/>
</dbReference>
<dbReference type="EC" id="3.1.4.58" evidence="2"/>
<feature type="active site" description="Proton acceptor" evidence="2">
    <location>
        <position position="128"/>
    </location>
</feature>
<comment type="function">
    <text evidence="2">Hydrolyzes RNA 2',3'-cyclic phosphodiester to an RNA 2'-phosphomonoester.</text>
</comment>
<name>A0A1G8CK40_9ACTN</name>
<dbReference type="OrthoDB" id="9787070at2"/>
<dbReference type="EMBL" id="FNCN01000016">
    <property type="protein sequence ID" value="SDH45772.1"/>
    <property type="molecule type" value="Genomic_DNA"/>
</dbReference>
<dbReference type="STRING" id="504805.SAMN05421505_11642"/>